<dbReference type="PANTHER" id="PTHR30287:SF2">
    <property type="entry name" value="BLL1001 PROTEIN"/>
    <property type="match status" value="1"/>
</dbReference>
<keyword evidence="5 6" id="KW-0472">Membrane</keyword>
<evidence type="ECO:0000313" key="9">
    <source>
        <dbReference type="EMBL" id="TFF72503.1"/>
    </source>
</evidence>
<feature type="transmembrane region" description="Helical" evidence="6">
    <location>
        <begin position="705"/>
        <end position="725"/>
    </location>
</feature>
<dbReference type="InterPro" id="IPR025857">
    <property type="entry name" value="MacB_PCD"/>
</dbReference>
<evidence type="ECO:0000256" key="6">
    <source>
        <dbReference type="SAM" id="Phobius"/>
    </source>
</evidence>
<keyword evidence="2" id="KW-1003">Cell membrane</keyword>
<keyword evidence="10" id="KW-0131">Cell cycle</keyword>
<dbReference type="PANTHER" id="PTHR30287">
    <property type="entry name" value="MEMBRANE COMPONENT OF PREDICTED ABC SUPERFAMILY METABOLITE UPTAKE TRANSPORTER"/>
    <property type="match status" value="1"/>
</dbReference>
<dbReference type="Pfam" id="PF02687">
    <property type="entry name" value="FtsX"/>
    <property type="match status" value="2"/>
</dbReference>
<evidence type="ECO:0000313" key="12">
    <source>
        <dbReference type="Proteomes" id="UP000297914"/>
    </source>
</evidence>
<gene>
    <name evidence="9" type="ORF">DRM93_17455</name>
    <name evidence="10" type="ORF">DRM94_17455</name>
</gene>
<evidence type="ECO:0000256" key="3">
    <source>
        <dbReference type="ARBA" id="ARBA00022692"/>
    </source>
</evidence>
<feature type="transmembrane region" description="Helical" evidence="6">
    <location>
        <begin position="483"/>
        <end position="503"/>
    </location>
</feature>
<evidence type="ECO:0000313" key="11">
    <source>
        <dbReference type="Proteomes" id="UP000297720"/>
    </source>
</evidence>
<feature type="transmembrane region" description="Helical" evidence="6">
    <location>
        <begin position="746"/>
        <end position="773"/>
    </location>
</feature>
<keyword evidence="11" id="KW-1185">Reference proteome</keyword>
<comment type="caution">
    <text evidence="10">The sequence shown here is derived from an EMBL/GenBank/DDBJ whole genome shotgun (WGS) entry which is preliminary data.</text>
</comment>
<feature type="domain" description="ABC3 transporter permease C-terminal" evidence="7">
    <location>
        <begin position="266"/>
        <end position="336"/>
    </location>
</feature>
<name>A0A5F0K6Z4_9GAMM</name>
<keyword evidence="10" id="KW-0132">Cell division</keyword>
<sequence length="818" mass="88154">MLPLPLKALLRLYRAHPWLLLMSLTGLTLGVTLVVAIELLNHSARTNFVAARSQLAGEANYRLAPSGGLDEQLYVTLVRSQHDLNAMPELHAWLKDEQGRSFQLLGMDLFNPGPLRRLFDAEPDSQPDFSLSRADSVWLAAPEAKRLGWQPGQSRTFLLSDGSPDGKEGKRALTLTLAGTFEPGAVPMERLLVTDIGLAQPLLGKAGRLDRIVFKLSEQEANTLQRALQHALQAYAPNQPLWLEPISPALDASQLGDALALNLTALSLLAMAVGLFLVFNAQRFVQSVRRPQLAQLIILGMPPRRVLGWLILELVILATLGTLLGLLLGSLLALALMGQLTQALADLYGPNPIDLLRLSPASLGKALVLGLAGTLAANLPGWWQLLRQSPLELRDGNSRPPAHPWQRRGLAIVILLLCALCLWRPETGLGGALFVAGGWLLAMALALPDVLRAVLGRLRSRPGGPLTARLAVAETQYHLDRTAIAVMALQLAIAAAIGIGVMVSSFRSSVEIWLGQRLAADLYVSAPRGVAGNRGALSEQTLTAILAAPDVRAVSRRSVHPARWQGQPIEWAQLDFIPELKAAYPLLAGRWPAAPDEVLASEPLTVRLGVRVGQTLEVTGEQGPRALTVTGVYQDYGSDKGQILHAFEGGAVQSLALFSNQPERLADRLRAQFGERVNLLPAPAIHTAALRVFDQTFVVTELLKLLILGIAFVGIGSAFMVLGLARRGELQTLQSLGLSPRHCRRLLVWQGAGLGLLTAILALPVGYGLAWVLIEVVNPRAFGWRLAFEAAPLHAVTALLLAPVCGALASWYAARRVV</sequence>
<protein>
    <submittedName>
        <fullName evidence="10">Cell division protein FtsX</fullName>
    </submittedName>
</protein>
<keyword evidence="3 6" id="KW-0812">Transmembrane</keyword>
<feature type="domain" description="ABC3 transporter permease C-terminal" evidence="7">
    <location>
        <begin position="705"/>
        <end position="817"/>
    </location>
</feature>
<evidence type="ECO:0000313" key="10">
    <source>
        <dbReference type="EMBL" id="TFF75950.1"/>
    </source>
</evidence>
<comment type="subcellular location">
    <subcellularLocation>
        <location evidence="1">Cell membrane</location>
        <topology evidence="1">Multi-pass membrane protein</topology>
    </subcellularLocation>
</comment>
<dbReference type="Pfam" id="PF12704">
    <property type="entry name" value="MacB_PCD"/>
    <property type="match status" value="1"/>
</dbReference>
<reference evidence="10 12" key="1">
    <citation type="submission" date="2018-06" db="EMBL/GenBank/DDBJ databases">
        <title>Occurrence of a novel blaKPC-2- and qnrS2- harbouring IncP6 plasmid from Aeromonas taiwanensis isolates recovered from the river sediments.</title>
        <authorList>
            <person name="Zheng B."/>
            <person name="Yu X."/>
            <person name="Xiao Y."/>
        </authorList>
    </citation>
    <scope>NUCLEOTIDE SEQUENCE [LARGE SCALE GENOMIC DNA]</scope>
    <source>
        <strain evidence="9 11">1713</strain>
        <strain evidence="10 12">198</strain>
    </source>
</reference>
<proteinExistence type="predicted"/>
<dbReference type="InterPro" id="IPR038766">
    <property type="entry name" value="Membrane_comp_ABC_pdt"/>
</dbReference>
<evidence type="ECO:0000256" key="1">
    <source>
        <dbReference type="ARBA" id="ARBA00004651"/>
    </source>
</evidence>
<dbReference type="Proteomes" id="UP000297720">
    <property type="component" value="Unassembled WGS sequence"/>
</dbReference>
<dbReference type="GO" id="GO:0005886">
    <property type="term" value="C:plasma membrane"/>
    <property type="evidence" value="ECO:0007669"/>
    <property type="project" value="UniProtKB-SubCell"/>
</dbReference>
<accession>A0A5F0K6Z4</accession>
<dbReference type="EMBL" id="QORK01000044">
    <property type="protein sequence ID" value="TFF75950.1"/>
    <property type="molecule type" value="Genomic_DNA"/>
</dbReference>
<feature type="transmembrane region" description="Helical" evidence="6">
    <location>
        <begin position="407"/>
        <end position="425"/>
    </location>
</feature>
<evidence type="ECO:0000256" key="4">
    <source>
        <dbReference type="ARBA" id="ARBA00022989"/>
    </source>
</evidence>
<dbReference type="Proteomes" id="UP000297914">
    <property type="component" value="Unassembled WGS sequence"/>
</dbReference>
<dbReference type="GO" id="GO:0051301">
    <property type="term" value="P:cell division"/>
    <property type="evidence" value="ECO:0007669"/>
    <property type="project" value="UniProtKB-KW"/>
</dbReference>
<organism evidence="10 12">
    <name type="scientific">Aeromonas taiwanensis</name>
    <dbReference type="NCBI Taxonomy" id="633417"/>
    <lineage>
        <taxon>Bacteria</taxon>
        <taxon>Pseudomonadati</taxon>
        <taxon>Pseudomonadota</taxon>
        <taxon>Gammaproteobacteria</taxon>
        <taxon>Aeromonadales</taxon>
        <taxon>Aeromonadaceae</taxon>
        <taxon>Aeromonas</taxon>
    </lineage>
</organism>
<feature type="domain" description="MacB-like periplasmic core" evidence="8">
    <location>
        <begin position="482"/>
        <end position="639"/>
    </location>
</feature>
<feature type="transmembrane region" description="Helical" evidence="6">
    <location>
        <begin position="793"/>
        <end position="814"/>
    </location>
</feature>
<keyword evidence="4 6" id="KW-1133">Transmembrane helix</keyword>
<feature type="transmembrane region" description="Helical" evidence="6">
    <location>
        <begin position="431"/>
        <end position="451"/>
    </location>
</feature>
<feature type="transmembrane region" description="Helical" evidence="6">
    <location>
        <begin position="263"/>
        <end position="285"/>
    </location>
</feature>
<dbReference type="AlphaFoldDB" id="A0A5F0K6Z4"/>
<feature type="transmembrane region" description="Helical" evidence="6">
    <location>
        <begin position="306"/>
        <end position="337"/>
    </location>
</feature>
<dbReference type="OrthoDB" id="343744at2"/>
<evidence type="ECO:0000256" key="2">
    <source>
        <dbReference type="ARBA" id="ARBA00022475"/>
    </source>
</evidence>
<dbReference type="RefSeq" id="WP_134696802.1">
    <property type="nucleotide sequence ID" value="NZ_QORJ01000041.1"/>
</dbReference>
<dbReference type="EMBL" id="QORL01000044">
    <property type="protein sequence ID" value="TFF72503.1"/>
    <property type="molecule type" value="Genomic_DNA"/>
</dbReference>
<evidence type="ECO:0000259" key="7">
    <source>
        <dbReference type="Pfam" id="PF02687"/>
    </source>
</evidence>
<evidence type="ECO:0000259" key="8">
    <source>
        <dbReference type="Pfam" id="PF12704"/>
    </source>
</evidence>
<dbReference type="InterPro" id="IPR003838">
    <property type="entry name" value="ABC3_permease_C"/>
</dbReference>
<evidence type="ECO:0000256" key="5">
    <source>
        <dbReference type="ARBA" id="ARBA00023136"/>
    </source>
</evidence>